<name>A0A267GVV7_9PLAT</name>
<accession>A0A267GVV7</accession>
<proteinExistence type="predicted"/>
<protein>
    <submittedName>
        <fullName evidence="2">Uncharacterized protein</fullName>
    </submittedName>
</protein>
<keyword evidence="3" id="KW-1185">Reference proteome</keyword>
<dbReference type="AlphaFoldDB" id="A0A267GVV7"/>
<comment type="caution">
    <text evidence="2">The sequence shown here is derived from an EMBL/GenBank/DDBJ whole genome shotgun (WGS) entry which is preliminary data.</text>
</comment>
<evidence type="ECO:0000313" key="3">
    <source>
        <dbReference type="Proteomes" id="UP000215902"/>
    </source>
</evidence>
<organism evidence="2 3">
    <name type="scientific">Macrostomum lignano</name>
    <dbReference type="NCBI Taxonomy" id="282301"/>
    <lineage>
        <taxon>Eukaryota</taxon>
        <taxon>Metazoa</taxon>
        <taxon>Spiralia</taxon>
        <taxon>Lophotrochozoa</taxon>
        <taxon>Platyhelminthes</taxon>
        <taxon>Rhabditophora</taxon>
        <taxon>Macrostomorpha</taxon>
        <taxon>Macrostomida</taxon>
        <taxon>Macrostomidae</taxon>
        <taxon>Macrostomum</taxon>
    </lineage>
</organism>
<feature type="region of interest" description="Disordered" evidence="1">
    <location>
        <begin position="366"/>
        <end position="395"/>
    </location>
</feature>
<dbReference type="EMBL" id="NIVC01000126">
    <property type="protein sequence ID" value="PAA90150.1"/>
    <property type="molecule type" value="Genomic_DNA"/>
</dbReference>
<reference evidence="2 3" key="1">
    <citation type="submission" date="2017-06" db="EMBL/GenBank/DDBJ databases">
        <title>A platform for efficient transgenesis in Macrostomum lignano, a flatworm model organism for stem cell research.</title>
        <authorList>
            <person name="Berezikov E."/>
        </authorList>
    </citation>
    <scope>NUCLEOTIDE SEQUENCE [LARGE SCALE GENOMIC DNA]</scope>
    <source>
        <strain evidence="2">DV1</strain>
        <tissue evidence="2">Whole organism</tissue>
    </source>
</reference>
<gene>
    <name evidence="2" type="ORF">BOX15_Mlig016975g1</name>
</gene>
<dbReference type="Proteomes" id="UP000215902">
    <property type="component" value="Unassembled WGS sequence"/>
</dbReference>
<feature type="compositionally biased region" description="Polar residues" evidence="1">
    <location>
        <begin position="377"/>
        <end position="395"/>
    </location>
</feature>
<feature type="non-terminal residue" evidence="2">
    <location>
        <position position="1"/>
    </location>
</feature>
<evidence type="ECO:0000256" key="1">
    <source>
        <dbReference type="SAM" id="MobiDB-lite"/>
    </source>
</evidence>
<sequence>LLHRLEPLNPDIGACCSIGEIRSFRRIFTRDWLAKKIGMVAAPVARQLLSVAAAILIVQLSAASPTTGIAASSTKSHGCSDVSGRTARLNSMVLASEYVGGSLMPYTRATVTIDGVPGLHQGTGPEFVGSTEQLTGDKAAGSDAFPLLLNLSGLRCLCTYSSDGAFSNCSDLSTPEPPWPAADNCQWHLTSGGQLVETDISNQNFTCLDRATTSVSNPDQFWPKVSSVNNDFGFDDTLFIKYSYSAVQYFNGSRHLAFLADAIINSLWPVRISVLRQQSEGERGGSGGQGRVLIYRKYFGWSGHCLHECRAVYRAGSSYRTVEQSCTELVSAQTEAHTASECVWTFAVDCKPVLVRADNRSLACTNRQNKEDESTDLAGTSPANPTTSTAYMEPETSTASIEATAHWPDDNVTDFVTPSPSSDWSNETQCYIKLRLFGGGTALSPNLQLLFISKILVAMLAVYEYNLFIDFAFI</sequence>
<evidence type="ECO:0000313" key="2">
    <source>
        <dbReference type="EMBL" id="PAA90150.1"/>
    </source>
</evidence>